<feature type="compositionally biased region" description="Basic residues" evidence="2">
    <location>
        <begin position="2150"/>
        <end position="2164"/>
    </location>
</feature>
<evidence type="ECO:0000313" key="3">
    <source>
        <dbReference type="EMBL" id="CAF0846470.1"/>
    </source>
</evidence>
<feature type="region of interest" description="Disordered" evidence="2">
    <location>
        <begin position="2557"/>
        <end position="2577"/>
    </location>
</feature>
<feature type="compositionally biased region" description="Basic and acidic residues" evidence="2">
    <location>
        <begin position="2427"/>
        <end position="2438"/>
    </location>
</feature>
<keyword evidence="1" id="KW-0175">Coiled coil</keyword>
<evidence type="ECO:0000256" key="1">
    <source>
        <dbReference type="SAM" id="Coils"/>
    </source>
</evidence>
<dbReference type="EMBL" id="CAJNOQ010000867">
    <property type="protein sequence ID" value="CAF0846470.1"/>
    <property type="molecule type" value="Genomic_DNA"/>
</dbReference>
<feature type="coiled-coil region" evidence="1">
    <location>
        <begin position="11"/>
        <end position="38"/>
    </location>
</feature>
<dbReference type="EMBL" id="CAJOBC010000867">
    <property type="protein sequence ID" value="CAF3634140.1"/>
    <property type="molecule type" value="Genomic_DNA"/>
</dbReference>
<feature type="region of interest" description="Disordered" evidence="2">
    <location>
        <begin position="2273"/>
        <end position="2310"/>
    </location>
</feature>
<feature type="compositionally biased region" description="Polar residues" evidence="2">
    <location>
        <begin position="2700"/>
        <end position="2709"/>
    </location>
</feature>
<feature type="region of interest" description="Disordered" evidence="2">
    <location>
        <begin position="2226"/>
        <end position="2261"/>
    </location>
</feature>
<feature type="compositionally biased region" description="Low complexity" evidence="2">
    <location>
        <begin position="2710"/>
        <end position="2719"/>
    </location>
</feature>
<evidence type="ECO:0000313" key="5">
    <source>
        <dbReference type="Proteomes" id="UP000663829"/>
    </source>
</evidence>
<feature type="compositionally biased region" description="Low complexity" evidence="2">
    <location>
        <begin position="2854"/>
        <end position="2873"/>
    </location>
</feature>
<dbReference type="Proteomes" id="UP000663829">
    <property type="component" value="Unassembled WGS sequence"/>
</dbReference>
<feature type="compositionally biased region" description="Polar residues" evidence="2">
    <location>
        <begin position="63"/>
        <end position="77"/>
    </location>
</feature>
<feature type="region of interest" description="Disordered" evidence="2">
    <location>
        <begin position="2147"/>
        <end position="2166"/>
    </location>
</feature>
<reference evidence="3" key="1">
    <citation type="submission" date="2021-02" db="EMBL/GenBank/DDBJ databases">
        <authorList>
            <person name="Nowell W R."/>
        </authorList>
    </citation>
    <scope>NUCLEOTIDE SEQUENCE</scope>
</reference>
<feature type="compositionally biased region" description="Polar residues" evidence="2">
    <location>
        <begin position="2298"/>
        <end position="2310"/>
    </location>
</feature>
<feature type="region of interest" description="Disordered" evidence="2">
    <location>
        <begin position="2854"/>
        <end position="2928"/>
    </location>
</feature>
<feature type="region of interest" description="Disordered" evidence="2">
    <location>
        <begin position="2687"/>
        <end position="2828"/>
    </location>
</feature>
<feature type="region of interest" description="Disordered" evidence="2">
    <location>
        <begin position="662"/>
        <end position="711"/>
    </location>
</feature>
<feature type="compositionally biased region" description="Low complexity" evidence="2">
    <location>
        <begin position="2792"/>
        <end position="2812"/>
    </location>
</feature>
<feature type="compositionally biased region" description="Low complexity" evidence="2">
    <location>
        <begin position="350"/>
        <end position="372"/>
    </location>
</feature>
<feature type="compositionally biased region" description="Low complexity" evidence="2">
    <location>
        <begin position="701"/>
        <end position="710"/>
    </location>
</feature>
<feature type="compositionally biased region" description="Basic residues" evidence="2">
    <location>
        <begin position="2401"/>
        <end position="2426"/>
    </location>
</feature>
<comment type="caution">
    <text evidence="3">The sequence shown here is derived from an EMBL/GenBank/DDBJ whole genome shotgun (WGS) entry which is preliminary data.</text>
</comment>
<dbReference type="OrthoDB" id="10049453at2759"/>
<name>A0A813W0W7_9BILA</name>
<feature type="compositionally biased region" description="Polar residues" evidence="2">
    <location>
        <begin position="676"/>
        <end position="685"/>
    </location>
</feature>
<feature type="region of interest" description="Disordered" evidence="2">
    <location>
        <begin position="350"/>
        <end position="438"/>
    </location>
</feature>
<feature type="compositionally biased region" description="Polar residues" evidence="2">
    <location>
        <begin position="408"/>
        <end position="418"/>
    </location>
</feature>
<feature type="compositionally biased region" description="Polar residues" evidence="2">
    <location>
        <begin position="2357"/>
        <end position="2382"/>
    </location>
</feature>
<feature type="compositionally biased region" description="Low complexity" evidence="2">
    <location>
        <begin position="2764"/>
        <end position="2779"/>
    </location>
</feature>
<gene>
    <name evidence="3" type="ORF">GPM918_LOCUS5843</name>
    <name evidence="4" type="ORF">SRO942_LOCUS5843</name>
</gene>
<feature type="region of interest" description="Disordered" evidence="2">
    <location>
        <begin position="1336"/>
        <end position="1388"/>
    </location>
</feature>
<accession>A0A813W0W7</accession>
<organism evidence="3 5">
    <name type="scientific">Didymodactylos carnosus</name>
    <dbReference type="NCBI Taxonomy" id="1234261"/>
    <lineage>
        <taxon>Eukaryota</taxon>
        <taxon>Metazoa</taxon>
        <taxon>Spiralia</taxon>
        <taxon>Gnathifera</taxon>
        <taxon>Rotifera</taxon>
        <taxon>Eurotatoria</taxon>
        <taxon>Bdelloidea</taxon>
        <taxon>Philodinida</taxon>
        <taxon>Philodinidae</taxon>
        <taxon>Didymodactylos</taxon>
    </lineage>
</organism>
<sequence>MLEPETDTKRTAELETTVRTLQEENERLQKLLRAHALSIDPHSKVPLSQNVPFHKENIHDDNCSTPPTTSSKIGSNYSVDDDPTTTTSSPRPSSSSNNINNGGISFEHSDITLNQSTLNTNNQTSTQNVNLNNLGPTNQQNYVGQTVLGGQSNITPNFNTIIQTNTTPFVQNNSNTLVQNNTNLIQPINLVNFNSVSLDSFHSLNSFQQQLQQHAGGSLFFAPNGVVYVSSTSQIGSTSTITSSVINTSSTSISNITATTHKNEIADRSSPSLIQKSSSPNLPDTQVSFSKFIQNNFLDTNSTFSNTHSILPSLPTTTNQINDQNKYYFCQQKQPNEPILTNAISYSSTTSPTITTNTPTAISTTTTASQSIRPRPIAVSSANDIEGKSVDVHMSNGNSNNDTKDDSQANAMGNDANTQKQKQPRPIRPKPSSRANSVQVYTPIIINDMKPTNYMQPNMQPISVSHQIPILPSNTQSSTSNYGTPVLVHSNSQPLSSTTTNLPVLSPSTENSKTANLLPFEGTSTKLLPMSNTNNSNITISTNNTLIRPKSVDVGSLSSITSNNTNNILTSSSLSSVSINTLPTTVRNSTSTTVSTSSCKVKNGKVLRTRTGSTTSNRGRKKAVDTSNTTITTTVESQLLPMQSKTSAPALVQIAPNLQRTLSTPGMRPLAPAIPGTNQNRSSMPNTTTTISKKTTKKKNLSNSTKQSKTIVQYHSESVLSTNSALKTFQTNSLVPSRPSSVQDSSNIVLPLTQSLTSPQQQDVFQEEAAKLFQKLNQDILSTNLIAPEQQQSGNLLSTEIGSKDTSISLQHQQSWTSYSAQQSIEHSCSSPTTITKNRQSLDQIDVRRIVTNTLCETNNILTPSNTLRQRATESTFQTMLNNNRPIQVQNIYPQSTSTTSMPTLEEFFNSNEHVVDFENFDVAALTATEGLRNDYGVSDQLNILSATTTADTLRAEVNNMKKLDNIVEDNVNYAGSDVENECDDDGVVDDDDVIINSFSEQTFEDLAEHFDLEQVKATFNQLGVDNNDTTLANLIENVNDDTSIVDKEQVQHIEQFLQEFQGADNLLQQLTTNDNSMYYFGDQHSNFNNHHQKSSLMNNSISVTTVPLQTTIEYTPQFQPTTWYNSTPTATRLMPDEGTQLKPINIEPLAFQEILNDLQRSVQPVVHQTLYSHQQPSSLTSSPHGPNIISQDYPYLIPSTNIQPAIIKTPLASYSSFIESNTAPPTILTVPLLTSNDLIPNSGQIIIQEESSSYTYNVDNLDVQLSYFQEQQDLLQKQLEECQTLEFQPDQLELNEQNTTAIELSNEEQQQQTASITNAVNHFVQEQILTPSQLVQSCSSQSSPNNRLESPRHREQHKLNSPLPRPSSQPIPVTSKSSYSGSPKFQNACKITSSSPVKISNQEQQSTVIHDEMDFCWSTNGDQKEERNSSFDQFSVDQNSTNVATSFLQFDPTTTSSFEQQCYQNHDQAEETATTMQIDFIENVDSKVQTTEKKSDNLFESISDKDKDSSPPHNQITILPTAFDVDTFSSPYSTAASNSAICNRSLYYFDRKELTTPIRVTSTLKTINQELSSLNQPLLSSQDHETSLNSSSTLIDIDSLLTPTKGSEPVKSSLFCQTDKEDASDTVSYSPISDTMGTSVFTHHAATSPVVLSPSVVSTQSSSSTVIQPTTTEAMSKIPHKPCIIFEPISSPSSASSPNHSPLKYSSISSNCADDNNDSPHRSVLCTSFLNNTTDSLLPLLSTDDLVKQNCDNNKLFFTNSPNHERLPPETADNDGILIVEEVGKITDICTKRMNFVQTESNSNSDDDLEQLLLESNQQQPHQCNTDDNETIDLTNSIIETQGVIIDGDSKPSISFSVDDIDSLVDQLENDRTIDELTNLKRKSISITSPLILPSDDENEVCTTAKKKRRLTIRTSTDSIKHSSLPLMDSFYSPVSMDENEHEQITTTATTMINKRQPLENIYLRYRSQHFINQVRSVNLSIVNLRKTDSQLGELEVELVQNSDYPSLITTNEKEQNDNQQQLIIEQKGSLPENKPIEQMHISLKDNAVLVHEQNSTCKRTERRHKKSKRSLKIDEIPNDDIKVDEQYTSSPTIKLKFKQDATTEKVTNISEASTAMNKKKEISVSDVNCTILHEEKEIKTANIDNHLNKKHKSSRKRDKKGHHTDTMVLNQHLTYYHTPSQIVEKEREQPLLTESNPFDLYVFEKHDHEMTELNETLTAIPNHSSLYNSVKRRSKKSNKKRQQQPVDNENESYSRESTNYADLETVKFTIASPVPSSEPTDRPPLRITIRKKETLSRPSTRHGPSSTTTVAEIIHVEHPDCNLGTVLVSPSPKITKKRSNTKKIVIKEMKESDHVQIQNHETLTNGTVTSSQPDEFVQNNVDDDEKNSLLSETPTGLKTKAKKSKTSRQRRGKSNRSHQSKRSTKTKDQFENEDNNKAITTEYAGLTRFEAQMFNWAQKPTTQQPHTIERDDGNIHNSDSDVILINSPAQSPFIQQKLKPKEELKRNDDIKSPSIIAKSNEQPIDTITSTVNVETKITDNLPETKCIETIEKEVCSSSNDSHPHSQEKTISRTTTPRAQIALETPSSVASPAQLLPPPPLIHIEDNHCQELPLTTSACIAAFPATQYSSVSNKLLANCDKRLNDELTALATKQNKNNDVDNFVYHPHPKQKAKNYPRLLDAEHFSTLSPTTPPLPINHTKSQYPIKNSSHSEQLSSSHGNYCSFTNRSKSPPKTPTSFSPSKKSSSSSSSSSSSTSHRESNNKTSQSTNNSSSSNKSSSHRSSEKRDHTSNSNTSYQSSSQEQQQQPQPSCRFPKSKGNTNYYHPFPTPFPLPTDMASSYFTNNLVQSASIAAAQQQQQQQNNNHSNSYSRHNNDNHHHSRKNQTSSSHHRKTSNEPSSRNPFSSHSRSSSSYITGPPHSFEQHHHNPSMIADFHSSHFLPRALMDEHNIAATMYNAAAFQAAAFGFNALNDTPSSPNVDTLFHHPSMKFSNNHHPYPLLASHHHHPSMRAAAQQFGSGFMSSRDHNTFDI</sequence>
<feature type="compositionally biased region" description="Low complexity" evidence="2">
    <location>
        <begin position="2899"/>
        <end position="2914"/>
    </location>
</feature>
<feature type="compositionally biased region" description="Basic residues" evidence="2">
    <location>
        <begin position="2880"/>
        <end position="2894"/>
    </location>
</feature>
<feature type="compositionally biased region" description="Low complexity" evidence="2">
    <location>
        <begin position="84"/>
        <end position="96"/>
    </location>
</feature>
<keyword evidence="5" id="KW-1185">Reference proteome</keyword>
<feature type="compositionally biased region" description="Polar residues" evidence="2">
    <location>
        <begin position="1371"/>
        <end position="1388"/>
    </location>
</feature>
<feature type="region of interest" description="Disordered" evidence="2">
    <location>
        <begin position="2353"/>
        <end position="2438"/>
    </location>
</feature>
<proteinExistence type="predicted"/>
<evidence type="ECO:0000313" key="4">
    <source>
        <dbReference type="EMBL" id="CAF3634140.1"/>
    </source>
</evidence>
<feature type="compositionally biased region" description="Basic and acidic residues" evidence="2">
    <location>
        <begin position="2563"/>
        <end position="2572"/>
    </location>
</feature>
<feature type="compositionally biased region" description="Polar residues" evidence="2">
    <location>
        <begin position="2720"/>
        <end position="2729"/>
    </location>
</feature>
<feature type="compositionally biased region" description="Low complexity" evidence="2">
    <location>
        <begin position="2730"/>
        <end position="2757"/>
    </location>
</feature>
<dbReference type="Proteomes" id="UP000681722">
    <property type="component" value="Unassembled WGS sequence"/>
</dbReference>
<feature type="region of interest" description="Disordered" evidence="2">
    <location>
        <begin position="610"/>
        <end position="629"/>
    </location>
</feature>
<feature type="region of interest" description="Disordered" evidence="2">
    <location>
        <begin position="54"/>
        <end position="106"/>
    </location>
</feature>
<feature type="compositionally biased region" description="Basic and acidic residues" evidence="2">
    <location>
        <begin position="2281"/>
        <end position="2297"/>
    </location>
</feature>
<feature type="compositionally biased region" description="Basic residues" evidence="2">
    <location>
        <begin position="2232"/>
        <end position="2244"/>
    </location>
</feature>
<protein>
    <submittedName>
        <fullName evidence="3">Uncharacterized protein</fullName>
    </submittedName>
</protein>
<evidence type="ECO:0000256" key="2">
    <source>
        <dbReference type="SAM" id="MobiDB-lite"/>
    </source>
</evidence>